<evidence type="ECO:0000256" key="12">
    <source>
        <dbReference type="SAM" id="Phobius"/>
    </source>
</evidence>
<keyword evidence="6 12" id="KW-1133">Transmembrane helix</keyword>
<comment type="function">
    <text evidence="11">Transmembrane component of the tectonic-like complex, a complex localized at the transition zone of primary cilia and acting as a barrier that prevents diffusion of transmembrane proteins between the cilia and plasma membranes. Required for ciliogenesis and sonic hedgehog/SHH signaling.</text>
</comment>
<evidence type="ECO:0000256" key="7">
    <source>
        <dbReference type="ARBA" id="ARBA00023069"/>
    </source>
</evidence>
<proteinExistence type="inferred from homology"/>
<comment type="subcellular location">
    <subcellularLocation>
        <location evidence="1">Cell projection</location>
        <location evidence="1">Cilium membrane</location>
        <topology evidence="1">Multi-pass membrane protein</topology>
    </subcellularLocation>
</comment>
<evidence type="ECO:0000256" key="5">
    <source>
        <dbReference type="ARBA" id="ARBA00022692"/>
    </source>
</evidence>
<name>A0A1I8NUL5_STOCA</name>
<evidence type="ECO:0000256" key="2">
    <source>
        <dbReference type="ARBA" id="ARBA00009082"/>
    </source>
</evidence>
<keyword evidence="4" id="KW-1003">Cell membrane</keyword>
<keyword evidence="10" id="KW-0966">Cell projection</keyword>
<dbReference type="Proteomes" id="UP000095300">
    <property type="component" value="Unassembled WGS sequence"/>
</dbReference>
<dbReference type="GO" id="GO:0060170">
    <property type="term" value="C:ciliary membrane"/>
    <property type="evidence" value="ECO:0007669"/>
    <property type="project" value="UniProtKB-SubCell"/>
</dbReference>
<evidence type="ECO:0000313" key="14">
    <source>
        <dbReference type="Proteomes" id="UP000095300"/>
    </source>
</evidence>
<keyword evidence="5 12" id="KW-0812">Transmembrane</keyword>
<evidence type="ECO:0000256" key="11">
    <source>
        <dbReference type="ARBA" id="ARBA00024803"/>
    </source>
</evidence>
<feature type="transmembrane region" description="Helical" evidence="12">
    <location>
        <begin position="25"/>
        <end position="45"/>
    </location>
</feature>
<evidence type="ECO:0000256" key="9">
    <source>
        <dbReference type="ARBA" id="ARBA00023180"/>
    </source>
</evidence>
<keyword evidence="9" id="KW-0325">Glycoprotein</keyword>
<evidence type="ECO:0000256" key="3">
    <source>
        <dbReference type="ARBA" id="ARBA00015087"/>
    </source>
</evidence>
<evidence type="ECO:0000256" key="6">
    <source>
        <dbReference type="ARBA" id="ARBA00022989"/>
    </source>
</evidence>
<dbReference type="EnsemblMetazoa" id="SCAU002162-RC">
    <property type="protein sequence ID" value="SCAU002162-PC"/>
    <property type="gene ID" value="SCAU002162"/>
</dbReference>
<dbReference type="InterPro" id="IPR019306">
    <property type="entry name" value="TMEM231"/>
</dbReference>
<keyword evidence="7" id="KW-0969">Cilium</keyword>
<dbReference type="GO" id="GO:0035869">
    <property type="term" value="C:ciliary transition zone"/>
    <property type="evidence" value="ECO:0007669"/>
    <property type="project" value="TreeGrafter"/>
</dbReference>
<comment type="similarity">
    <text evidence="2">Belongs to the TMEM231 family.</text>
</comment>
<evidence type="ECO:0000256" key="1">
    <source>
        <dbReference type="ARBA" id="ARBA00004272"/>
    </source>
</evidence>
<keyword evidence="14" id="KW-1185">Reference proteome</keyword>
<dbReference type="EnsemblMetazoa" id="SCAU002162-RB">
    <property type="protein sequence ID" value="SCAU002162-PB"/>
    <property type="gene ID" value="SCAU002162"/>
</dbReference>
<dbReference type="VEuPathDB" id="VectorBase:SCAU002162"/>
<dbReference type="GO" id="GO:0060271">
    <property type="term" value="P:cilium assembly"/>
    <property type="evidence" value="ECO:0007669"/>
    <property type="project" value="TreeGrafter"/>
</dbReference>
<evidence type="ECO:0000256" key="4">
    <source>
        <dbReference type="ARBA" id="ARBA00022475"/>
    </source>
</evidence>
<reference evidence="13" key="2">
    <citation type="submission" date="2020-05" db="UniProtKB">
        <authorList>
            <consortium name="EnsemblMetazoa"/>
        </authorList>
    </citation>
    <scope>IDENTIFICATION</scope>
    <source>
        <strain evidence="13">USDA</strain>
    </source>
</reference>
<dbReference type="OrthoDB" id="426438at2759"/>
<dbReference type="PANTHER" id="PTHR14605">
    <property type="entry name" value="CHST5 PROTEIN"/>
    <property type="match status" value="1"/>
</dbReference>
<dbReference type="AlphaFoldDB" id="A0A1I8NUL5"/>
<organism evidence="13 14">
    <name type="scientific">Stomoxys calcitrans</name>
    <name type="common">Stable fly</name>
    <name type="synonym">Conops calcitrans</name>
    <dbReference type="NCBI Taxonomy" id="35570"/>
    <lineage>
        <taxon>Eukaryota</taxon>
        <taxon>Metazoa</taxon>
        <taxon>Ecdysozoa</taxon>
        <taxon>Arthropoda</taxon>
        <taxon>Hexapoda</taxon>
        <taxon>Insecta</taxon>
        <taxon>Pterygota</taxon>
        <taxon>Neoptera</taxon>
        <taxon>Endopterygota</taxon>
        <taxon>Diptera</taxon>
        <taxon>Brachycera</taxon>
        <taxon>Muscomorpha</taxon>
        <taxon>Muscoidea</taxon>
        <taxon>Muscidae</taxon>
        <taxon>Stomoxys</taxon>
    </lineage>
</organism>
<accession>A0A1I8NUL5</accession>
<protein>
    <recommendedName>
        <fullName evidence="3">Transmembrane protein 231</fullName>
    </recommendedName>
</protein>
<evidence type="ECO:0000256" key="10">
    <source>
        <dbReference type="ARBA" id="ARBA00023273"/>
    </source>
</evidence>
<gene>
    <name evidence="13" type="primary">106084914</name>
</gene>
<reference evidence="14" key="1">
    <citation type="submission" date="2015-05" db="EMBL/GenBank/DDBJ databases">
        <authorList>
            <person name="Wilson R.K."/>
            <person name="Warren W.C."/>
            <person name="Olafson P."/>
        </authorList>
    </citation>
    <scope>NUCLEOTIDE SEQUENCE [LARGE SCALE GENOMIC DNA]</scope>
    <source>
        <strain evidence="14">USDA</strain>
    </source>
</reference>
<evidence type="ECO:0000256" key="8">
    <source>
        <dbReference type="ARBA" id="ARBA00023136"/>
    </source>
</evidence>
<evidence type="ECO:0000313" key="13">
    <source>
        <dbReference type="EnsemblMetazoa" id="SCAU002162-PC"/>
    </source>
</evidence>
<feature type="transmembrane region" description="Helical" evidence="12">
    <location>
        <begin position="276"/>
        <end position="294"/>
    </location>
</feature>
<dbReference type="PANTHER" id="PTHR14605:SF1">
    <property type="entry name" value="TRANSMEMBRANE PROTEIN 231"/>
    <property type="match status" value="1"/>
</dbReference>
<sequence>MKFIPLHTTNTAIIYKNSICSAATMLVLTFFALSVLVPLLMVSLLSPYSGIAESRILYEQPKVQFQYKSIFYGETKKEGSLITCSTFPLLNDAVVSNDDPDKCDGIKYWTEDLDYDGTIDRVHFVQQLESLDEKLLAFDVVLFFDAHLEHKCHLSPPAVLIEHIDIPYSSQLTSGVITIRADLALKQYVEFTCPFPGRYVKTKFRHLTIPSNSSNIGKFNIESLLDRLKSNPAYYQLEIQEHYFRKASPEQGLIIQFHIDILQLGARYHLSIWERLGQFWLYFASFFGISFYIMNKLKDFLFGNHIVRSWEIIPWKKLY</sequence>
<keyword evidence="8 12" id="KW-0472">Membrane</keyword>
<dbReference type="Pfam" id="PF10149">
    <property type="entry name" value="TM231"/>
    <property type="match status" value="1"/>
</dbReference>
<dbReference type="STRING" id="35570.A0A1I8NUL5"/>
<dbReference type="GO" id="GO:0032880">
    <property type="term" value="P:regulation of protein localization"/>
    <property type="evidence" value="ECO:0007669"/>
    <property type="project" value="TreeGrafter"/>
</dbReference>